<feature type="compositionally biased region" description="Pro residues" evidence="2">
    <location>
        <begin position="93"/>
        <end position="108"/>
    </location>
</feature>
<dbReference type="InterPro" id="IPR015496">
    <property type="entry name" value="Ubiquilin"/>
</dbReference>
<dbReference type="Pfam" id="PF00240">
    <property type="entry name" value="ubiquitin"/>
    <property type="match status" value="1"/>
</dbReference>
<dbReference type="Proteomes" id="UP001165065">
    <property type="component" value="Unassembled WGS sequence"/>
</dbReference>
<name>A0A9W7G9N4_9STRA</name>
<dbReference type="Gene3D" id="1.10.8.10">
    <property type="entry name" value="DNA helicase RuvA subunit, C-terminal domain"/>
    <property type="match status" value="1"/>
</dbReference>
<feature type="region of interest" description="Disordered" evidence="2">
    <location>
        <begin position="87"/>
        <end position="114"/>
    </location>
</feature>
<dbReference type="InterPro" id="IPR029071">
    <property type="entry name" value="Ubiquitin-like_domsf"/>
</dbReference>
<dbReference type="SMART" id="SM00727">
    <property type="entry name" value="STI1"/>
    <property type="match status" value="4"/>
</dbReference>
<dbReference type="FunFam" id="1.10.260.100:FF:000001">
    <property type="entry name" value="Ubiquilin 1"/>
    <property type="match status" value="1"/>
</dbReference>
<dbReference type="Gene3D" id="1.10.260.100">
    <property type="match status" value="1"/>
</dbReference>
<dbReference type="SMART" id="SM00213">
    <property type="entry name" value="UBQ"/>
    <property type="match status" value="1"/>
</dbReference>
<evidence type="ECO:0000313" key="5">
    <source>
        <dbReference type="EMBL" id="GMI38880.1"/>
    </source>
</evidence>
<accession>A0A9W7G9N4</accession>
<dbReference type="CDD" id="cd14399">
    <property type="entry name" value="UBA_PLICs"/>
    <property type="match status" value="1"/>
</dbReference>
<dbReference type="InterPro" id="IPR000626">
    <property type="entry name" value="Ubiquitin-like_dom"/>
</dbReference>
<dbReference type="AlphaFoldDB" id="A0A9W7G9N4"/>
<keyword evidence="6" id="KW-1185">Reference proteome</keyword>
<dbReference type="GO" id="GO:0006511">
    <property type="term" value="P:ubiquitin-dependent protein catabolic process"/>
    <property type="evidence" value="ECO:0007669"/>
    <property type="project" value="TreeGrafter"/>
</dbReference>
<dbReference type="SUPFAM" id="SSF54236">
    <property type="entry name" value="Ubiquitin-like"/>
    <property type="match status" value="1"/>
</dbReference>
<dbReference type="PROSITE" id="PS00299">
    <property type="entry name" value="UBIQUITIN_1"/>
    <property type="match status" value="1"/>
</dbReference>
<dbReference type="GO" id="GO:0031593">
    <property type="term" value="F:polyubiquitin modification-dependent protein binding"/>
    <property type="evidence" value="ECO:0007669"/>
    <property type="project" value="TreeGrafter"/>
</dbReference>
<feature type="domain" description="UBA" evidence="3">
    <location>
        <begin position="463"/>
        <end position="507"/>
    </location>
</feature>
<comment type="caution">
    <text evidence="5">The sequence shown here is derived from an EMBL/GenBank/DDBJ whole genome shotgun (WGS) entry which is preliminary data.</text>
</comment>
<dbReference type="SUPFAM" id="SSF46934">
    <property type="entry name" value="UBA-like"/>
    <property type="match status" value="1"/>
</dbReference>
<feature type="compositionally biased region" description="Polar residues" evidence="2">
    <location>
        <begin position="250"/>
        <end position="266"/>
    </location>
</feature>
<dbReference type="FunFam" id="1.10.8.10:FF:000079">
    <property type="entry name" value="Ubiquitin family protein"/>
    <property type="match status" value="1"/>
</dbReference>
<evidence type="ECO:0000313" key="6">
    <source>
        <dbReference type="Proteomes" id="UP001165065"/>
    </source>
</evidence>
<dbReference type="EMBL" id="BRYA01000093">
    <property type="protein sequence ID" value="GMI38880.1"/>
    <property type="molecule type" value="Genomic_DNA"/>
</dbReference>
<gene>
    <name evidence="5" type="ORF">TrCOL_g3907</name>
</gene>
<evidence type="ECO:0000256" key="1">
    <source>
        <dbReference type="ARBA" id="ARBA00071717"/>
    </source>
</evidence>
<feature type="compositionally biased region" description="Low complexity" evidence="2">
    <location>
        <begin position="276"/>
        <end position="293"/>
    </location>
</feature>
<evidence type="ECO:0000259" key="3">
    <source>
        <dbReference type="PROSITE" id="PS50030"/>
    </source>
</evidence>
<dbReference type="SMART" id="SM00165">
    <property type="entry name" value="UBA"/>
    <property type="match status" value="1"/>
</dbReference>
<protein>
    <recommendedName>
        <fullName evidence="1">Ubiquilin</fullName>
    </recommendedName>
</protein>
<sequence length="507" mass="53523">MAVTVNVRSTGDSRFSVTVPSLETTIHALKSVIHSSSQVPEESQRLIFKGRVLKDEQTLASYGFEDNQTIHMVRGTASRAVPNAAAVAAGSSVPPPAPAPSSNNPPPRTATNPMANPFSGGMPDINSMQQQLQSNPEMMQSIMNSPMMTQMMSNPELMSSLIQNNPQMQELMSRNPQLSQVLNDPEMMRRSMEMMRNPEAMRQAMRSQELAMSQIENMPGGMDHLRRMYEEVQAPMEEAMAPGAAGGASTGNSSTPAEGTNLNAGLQGTPMPNPWGSTPNPNSSAAPNPAGAGAPVNPFAGMGGMGGMGGLPGMTPGTMPDMNTLSSMLDNPMMQQAMQQMAANPQMMQTMLNSNPMMRQMMDANPMMRDMMNNPAALQQMMNPDNMRAMLNMQQAMGSGVGGPGGLGGMFPPPAGAPPPPATPATATINGLDFSNLINSAQNMNVSGGVAPGAPFAAAAPQPPRERFARQLASLNDMGFTDEEANIGALTATNGNVNRAVERLLSS</sequence>
<dbReference type="OrthoDB" id="267397at2759"/>
<dbReference type="Pfam" id="PF00627">
    <property type="entry name" value="UBA"/>
    <property type="match status" value="1"/>
</dbReference>
<dbReference type="Gene3D" id="3.10.20.90">
    <property type="entry name" value="Phosphatidylinositol 3-kinase Catalytic Subunit, Chain A, domain 1"/>
    <property type="match status" value="1"/>
</dbReference>
<dbReference type="InterPro" id="IPR019954">
    <property type="entry name" value="Ubiquitin_CS"/>
</dbReference>
<dbReference type="InterPro" id="IPR009060">
    <property type="entry name" value="UBA-like_sf"/>
</dbReference>
<reference evidence="6" key="1">
    <citation type="journal article" date="2023" name="Commun. Biol.">
        <title>Genome analysis of Parmales, the sister group of diatoms, reveals the evolutionary specialization of diatoms from phago-mixotrophs to photoautotrophs.</title>
        <authorList>
            <person name="Ban H."/>
            <person name="Sato S."/>
            <person name="Yoshikawa S."/>
            <person name="Yamada K."/>
            <person name="Nakamura Y."/>
            <person name="Ichinomiya M."/>
            <person name="Sato N."/>
            <person name="Blanc-Mathieu R."/>
            <person name="Endo H."/>
            <person name="Kuwata A."/>
            <person name="Ogata H."/>
        </authorList>
    </citation>
    <scope>NUCLEOTIDE SEQUENCE [LARGE SCALE GENOMIC DNA]</scope>
</reference>
<feature type="region of interest" description="Disordered" evidence="2">
    <location>
        <begin position="242"/>
        <end position="293"/>
    </location>
</feature>
<dbReference type="PANTHER" id="PTHR10677">
    <property type="entry name" value="UBIQUILIN"/>
    <property type="match status" value="1"/>
</dbReference>
<dbReference type="PANTHER" id="PTHR10677:SF3">
    <property type="entry name" value="FI07626P-RELATED"/>
    <property type="match status" value="1"/>
</dbReference>
<dbReference type="Pfam" id="PF23195">
    <property type="entry name" value="UBQLN1"/>
    <property type="match status" value="2"/>
</dbReference>
<dbReference type="InterPro" id="IPR006636">
    <property type="entry name" value="STI1_HS-bd"/>
</dbReference>
<feature type="domain" description="Ubiquitin-like" evidence="4">
    <location>
        <begin position="3"/>
        <end position="73"/>
    </location>
</feature>
<organism evidence="5 6">
    <name type="scientific">Triparma columacea</name>
    <dbReference type="NCBI Taxonomy" id="722753"/>
    <lineage>
        <taxon>Eukaryota</taxon>
        <taxon>Sar</taxon>
        <taxon>Stramenopiles</taxon>
        <taxon>Ochrophyta</taxon>
        <taxon>Bolidophyceae</taxon>
        <taxon>Parmales</taxon>
        <taxon>Triparmaceae</taxon>
        <taxon>Triparma</taxon>
    </lineage>
</organism>
<dbReference type="PROSITE" id="PS50030">
    <property type="entry name" value="UBA"/>
    <property type="match status" value="1"/>
</dbReference>
<evidence type="ECO:0000256" key="2">
    <source>
        <dbReference type="SAM" id="MobiDB-lite"/>
    </source>
</evidence>
<dbReference type="CDD" id="cd16106">
    <property type="entry name" value="Ubl_Dsk2p_like"/>
    <property type="match status" value="1"/>
</dbReference>
<dbReference type="PROSITE" id="PS50053">
    <property type="entry name" value="UBIQUITIN_2"/>
    <property type="match status" value="1"/>
</dbReference>
<evidence type="ECO:0000259" key="4">
    <source>
        <dbReference type="PROSITE" id="PS50053"/>
    </source>
</evidence>
<dbReference type="GO" id="GO:0005829">
    <property type="term" value="C:cytosol"/>
    <property type="evidence" value="ECO:0007669"/>
    <property type="project" value="TreeGrafter"/>
</dbReference>
<dbReference type="InterPro" id="IPR015940">
    <property type="entry name" value="UBA"/>
</dbReference>
<proteinExistence type="predicted"/>